<dbReference type="PANTHER" id="PTHR11410:SF0">
    <property type="entry name" value="ATP SYNTHASE SUBUNIT A"/>
    <property type="match status" value="1"/>
</dbReference>
<dbReference type="PRINTS" id="PR00123">
    <property type="entry name" value="ATPASEA"/>
</dbReference>
<keyword evidence="3 11" id="KW-0813">Transport</keyword>
<protein>
    <recommendedName>
        <fullName evidence="11 12">ATP synthase subunit a</fullName>
    </recommendedName>
    <alternativeName>
        <fullName evidence="11">ATP synthase F0 sector subunit a</fullName>
    </alternativeName>
    <alternativeName>
        <fullName evidence="11">F-ATPase subunit 6</fullName>
    </alternativeName>
</protein>
<feature type="transmembrane region" description="Helical" evidence="11">
    <location>
        <begin position="110"/>
        <end position="129"/>
    </location>
</feature>
<dbReference type="InterPro" id="IPR045083">
    <property type="entry name" value="ATP_synth_F0_asu_bact/mt"/>
</dbReference>
<sequence>MDPIHQFAIEPIFTFGHGFAFTNSAFFMLLAVVLTALLMIASTSSRAVVPGRWQALAETFYEFVAGTVRGSAGVEGMRFMPFVFSVFMFVLMCNMLGLIPGFFSVTSHIIVTFALAALVIGVVIIYGFYKNGMHFLHLFTPSGVPGWLMPLLVAIEIISFASRPISLSVRLFANMLAGHIALKIFASFIIALASGGFLVALLSPLPFLLVIALVALETLVAVLQAYVFATLTCIYLNDALHPGH</sequence>
<evidence type="ECO:0000313" key="13">
    <source>
        <dbReference type="EMBL" id="MDQ0391645.1"/>
    </source>
</evidence>
<keyword evidence="7 11" id="KW-1133">Transmembrane helix</keyword>
<evidence type="ECO:0000256" key="1">
    <source>
        <dbReference type="ARBA" id="ARBA00004141"/>
    </source>
</evidence>
<evidence type="ECO:0000256" key="5">
    <source>
        <dbReference type="ARBA" id="ARBA00022692"/>
    </source>
</evidence>
<evidence type="ECO:0000256" key="2">
    <source>
        <dbReference type="ARBA" id="ARBA00006810"/>
    </source>
</evidence>
<feature type="transmembrane region" description="Helical" evidence="11">
    <location>
        <begin position="79"/>
        <end position="103"/>
    </location>
</feature>
<dbReference type="PROSITE" id="PS00449">
    <property type="entry name" value="ATPASE_A"/>
    <property type="match status" value="1"/>
</dbReference>
<accession>A0ABU0FAK1</accession>
<dbReference type="InterPro" id="IPR000568">
    <property type="entry name" value="ATP_synth_F0_asu"/>
</dbReference>
<dbReference type="Gene3D" id="1.20.120.220">
    <property type="entry name" value="ATP synthase, F0 complex, subunit A"/>
    <property type="match status" value="1"/>
</dbReference>
<feature type="transmembrane region" description="Helical" evidence="11">
    <location>
        <begin position="180"/>
        <end position="201"/>
    </location>
</feature>
<keyword evidence="14" id="KW-1185">Reference proteome</keyword>
<feature type="transmembrane region" description="Helical" evidence="11">
    <location>
        <begin position="12"/>
        <end position="41"/>
    </location>
</feature>
<comment type="function">
    <text evidence="11 12">Key component of the proton channel; it plays a direct role in the translocation of protons across the membrane.</text>
</comment>
<dbReference type="InterPro" id="IPR023011">
    <property type="entry name" value="ATP_synth_F0_asu_AS"/>
</dbReference>
<keyword evidence="6 11" id="KW-0375">Hydrogen ion transport</keyword>
<dbReference type="EMBL" id="JAUSVK010000001">
    <property type="protein sequence ID" value="MDQ0391645.1"/>
    <property type="molecule type" value="Genomic_DNA"/>
</dbReference>
<comment type="subcellular location">
    <subcellularLocation>
        <location evidence="11 12">Cell membrane</location>
        <topology evidence="11 12">Multi-pass membrane protein</topology>
    </subcellularLocation>
    <subcellularLocation>
        <location evidence="1">Membrane</location>
        <topology evidence="1">Multi-pass membrane protein</topology>
    </subcellularLocation>
</comment>
<dbReference type="RefSeq" id="WP_307424312.1">
    <property type="nucleotide sequence ID" value="NZ_JAUSVK010000001.1"/>
</dbReference>
<reference evidence="13 14" key="1">
    <citation type="submission" date="2023-07" db="EMBL/GenBank/DDBJ databases">
        <title>Genomic Encyclopedia of Type Strains, Phase IV (KMG-IV): sequencing the most valuable type-strain genomes for metagenomic binning, comparative biology and taxonomic classification.</title>
        <authorList>
            <person name="Goeker M."/>
        </authorList>
    </citation>
    <scope>NUCLEOTIDE SEQUENCE [LARGE SCALE GENOMIC DNA]</scope>
    <source>
        <strain evidence="13 14">DSM 5896</strain>
    </source>
</reference>
<evidence type="ECO:0000256" key="4">
    <source>
        <dbReference type="ARBA" id="ARBA00022547"/>
    </source>
</evidence>
<dbReference type="InterPro" id="IPR035908">
    <property type="entry name" value="F0_ATP_A_sf"/>
</dbReference>
<dbReference type="HAMAP" id="MF_01393">
    <property type="entry name" value="ATP_synth_a_bact"/>
    <property type="match status" value="1"/>
</dbReference>
<feature type="transmembrane region" description="Helical" evidence="11">
    <location>
        <begin position="207"/>
        <end position="236"/>
    </location>
</feature>
<evidence type="ECO:0000256" key="7">
    <source>
        <dbReference type="ARBA" id="ARBA00022989"/>
    </source>
</evidence>
<proteinExistence type="inferred from homology"/>
<dbReference type="CDD" id="cd00310">
    <property type="entry name" value="ATP-synt_Fo_a_6"/>
    <property type="match status" value="1"/>
</dbReference>
<evidence type="ECO:0000256" key="12">
    <source>
        <dbReference type="RuleBase" id="RU000483"/>
    </source>
</evidence>
<evidence type="ECO:0000313" key="14">
    <source>
        <dbReference type="Proteomes" id="UP001237448"/>
    </source>
</evidence>
<keyword evidence="4 11" id="KW-0138">CF(0)</keyword>
<gene>
    <name evidence="11" type="primary">atpB</name>
    <name evidence="13" type="ORF">J3R73_001437</name>
</gene>
<dbReference type="PANTHER" id="PTHR11410">
    <property type="entry name" value="ATP SYNTHASE SUBUNIT A"/>
    <property type="match status" value="1"/>
</dbReference>
<evidence type="ECO:0000256" key="8">
    <source>
        <dbReference type="ARBA" id="ARBA00023065"/>
    </source>
</evidence>
<name>A0ABU0FAK1_9HYPH</name>
<keyword evidence="10 11" id="KW-0066">ATP synthesis</keyword>
<evidence type="ECO:0000256" key="6">
    <source>
        <dbReference type="ARBA" id="ARBA00022781"/>
    </source>
</evidence>
<dbReference type="Proteomes" id="UP001237448">
    <property type="component" value="Unassembled WGS sequence"/>
</dbReference>
<dbReference type="NCBIfam" id="TIGR01131">
    <property type="entry name" value="ATP_synt_6_or_A"/>
    <property type="match status" value="1"/>
</dbReference>
<dbReference type="SUPFAM" id="SSF81336">
    <property type="entry name" value="F1F0 ATP synthase subunit A"/>
    <property type="match status" value="1"/>
</dbReference>
<comment type="similarity">
    <text evidence="2 11 12">Belongs to the ATPase A chain family.</text>
</comment>
<dbReference type="NCBIfam" id="NF004482">
    <property type="entry name" value="PRK05815.2-4"/>
    <property type="match status" value="1"/>
</dbReference>
<keyword evidence="5 11" id="KW-0812">Transmembrane</keyword>
<organism evidence="13 14">
    <name type="scientific">Labrys monachus</name>
    <dbReference type="NCBI Taxonomy" id="217067"/>
    <lineage>
        <taxon>Bacteria</taxon>
        <taxon>Pseudomonadati</taxon>
        <taxon>Pseudomonadota</taxon>
        <taxon>Alphaproteobacteria</taxon>
        <taxon>Hyphomicrobiales</taxon>
        <taxon>Xanthobacteraceae</taxon>
        <taxon>Labrys</taxon>
    </lineage>
</organism>
<dbReference type="Pfam" id="PF00119">
    <property type="entry name" value="ATP-synt_A"/>
    <property type="match status" value="1"/>
</dbReference>
<evidence type="ECO:0000256" key="10">
    <source>
        <dbReference type="ARBA" id="ARBA00023310"/>
    </source>
</evidence>
<keyword evidence="11" id="KW-1003">Cell membrane</keyword>
<evidence type="ECO:0000256" key="9">
    <source>
        <dbReference type="ARBA" id="ARBA00023136"/>
    </source>
</evidence>
<evidence type="ECO:0000256" key="3">
    <source>
        <dbReference type="ARBA" id="ARBA00022448"/>
    </source>
</evidence>
<keyword evidence="9 11" id="KW-0472">Membrane</keyword>
<evidence type="ECO:0000256" key="11">
    <source>
        <dbReference type="HAMAP-Rule" id="MF_01393"/>
    </source>
</evidence>
<keyword evidence="8 11" id="KW-0406">Ion transport</keyword>
<comment type="caution">
    <text evidence="13">The sequence shown here is derived from an EMBL/GenBank/DDBJ whole genome shotgun (WGS) entry which is preliminary data.</text>
</comment>